<evidence type="ECO:0000313" key="3">
    <source>
        <dbReference type="WBParaSite" id="TMUE_0000000427.1"/>
    </source>
</evidence>
<keyword evidence="2" id="KW-1185">Reference proteome</keyword>
<dbReference type="Proteomes" id="UP000046395">
    <property type="component" value="Unassembled WGS sequence"/>
</dbReference>
<feature type="compositionally biased region" description="Basic and acidic residues" evidence="1">
    <location>
        <begin position="104"/>
        <end position="119"/>
    </location>
</feature>
<evidence type="ECO:0000256" key="1">
    <source>
        <dbReference type="SAM" id="MobiDB-lite"/>
    </source>
</evidence>
<name>A0A5S6R075_TRIMR</name>
<feature type="region of interest" description="Disordered" evidence="1">
    <location>
        <begin position="54"/>
        <end position="119"/>
    </location>
</feature>
<reference evidence="2" key="2">
    <citation type="submission" date="2014-03" db="EMBL/GenBank/DDBJ databases">
        <title>The whipworm genome and dual-species transcriptomics of an intimate host-pathogen interaction.</title>
        <authorList>
            <person name="Foth B.J."/>
            <person name="Tsai I.J."/>
            <person name="Reid A.J."/>
            <person name="Bancroft A.J."/>
            <person name="Nichol S."/>
            <person name="Tracey A."/>
            <person name="Holroyd N."/>
            <person name="Cotton J.A."/>
            <person name="Stanley E.J."/>
            <person name="Zarowiecki M."/>
            <person name="Liu J.Z."/>
            <person name="Huckvale T."/>
            <person name="Cooper P.J."/>
            <person name="Grencis R.K."/>
            <person name="Berriman M."/>
        </authorList>
    </citation>
    <scope>NUCLEOTIDE SEQUENCE [LARGE SCALE GENOMIC DNA]</scope>
    <source>
        <strain evidence="2">Edinburgh</strain>
    </source>
</reference>
<evidence type="ECO:0000313" key="4">
    <source>
        <dbReference type="WBParaSite" id="TMUE_3000012709.1"/>
    </source>
</evidence>
<dbReference type="WBParaSite" id="TMUE_0000000427.1">
    <property type="protein sequence ID" value="TMUE_0000000427.1"/>
    <property type="gene ID" value="WBGene00296367"/>
</dbReference>
<protein>
    <submittedName>
        <fullName evidence="3 4">Uncharacterized protein</fullName>
    </submittedName>
</protein>
<reference evidence="3 4" key="3">
    <citation type="submission" date="2019-12" db="UniProtKB">
        <authorList>
            <consortium name="WormBaseParasite"/>
        </authorList>
    </citation>
    <scope>IDENTIFICATION</scope>
</reference>
<dbReference type="WBParaSite" id="TMUE_3000012709.1">
    <property type="protein sequence ID" value="TMUE_3000012709.1"/>
    <property type="gene ID" value="WBGene00301667"/>
</dbReference>
<evidence type="ECO:0000313" key="2">
    <source>
        <dbReference type="Proteomes" id="UP000046395"/>
    </source>
</evidence>
<dbReference type="AlphaFoldDB" id="A0A5S6R075"/>
<proteinExistence type="predicted"/>
<sequence>MAGKVLLFWKNAQQLLANEVRGSFGAPLWTIKATRPKRHLRVAFSVGKFSLGKRQRNGPVLRPKTVPRPKVGNCGRPAGAPLKIVQAETPSFNDRPKTGPRARRTMDSEKPLWSVAKKE</sequence>
<accession>A0A5S6R075</accession>
<reference evidence="2" key="1">
    <citation type="submission" date="2013-11" db="EMBL/GenBank/DDBJ databases">
        <authorList>
            <person name="Aslett M."/>
        </authorList>
    </citation>
    <scope>NUCLEOTIDE SEQUENCE [LARGE SCALE GENOMIC DNA]</scope>
    <source>
        <strain evidence="2">Edinburgh</strain>
    </source>
</reference>
<organism evidence="2 4">
    <name type="scientific">Trichuris muris</name>
    <name type="common">Mouse whipworm</name>
    <dbReference type="NCBI Taxonomy" id="70415"/>
    <lineage>
        <taxon>Eukaryota</taxon>
        <taxon>Metazoa</taxon>
        <taxon>Ecdysozoa</taxon>
        <taxon>Nematoda</taxon>
        <taxon>Enoplea</taxon>
        <taxon>Dorylaimia</taxon>
        <taxon>Trichinellida</taxon>
        <taxon>Trichuridae</taxon>
        <taxon>Trichuris</taxon>
    </lineage>
</organism>